<evidence type="ECO:0000256" key="1">
    <source>
        <dbReference type="SAM" id="MobiDB-lite"/>
    </source>
</evidence>
<dbReference type="Proteomes" id="UP000254337">
    <property type="component" value="Chromosome"/>
</dbReference>
<keyword evidence="2" id="KW-1133">Transmembrane helix</keyword>
<name>A0A346AYC4_9FIRM</name>
<feature type="region of interest" description="Disordered" evidence="1">
    <location>
        <begin position="93"/>
        <end position="191"/>
    </location>
</feature>
<reference evidence="3 4" key="1">
    <citation type="submission" date="2018-05" db="EMBL/GenBank/DDBJ databases">
        <title>Complete genome sequence of Megasphaera sp. AJH120T, isolated from the ceca of a chicken.</title>
        <authorList>
            <person name="Maki J."/>
            <person name="Looft T."/>
        </authorList>
    </citation>
    <scope>NUCLEOTIDE SEQUENCE [LARGE SCALE GENOMIC DNA]</scope>
    <source>
        <strain evidence="3 4">AJH120</strain>
    </source>
</reference>
<feature type="compositionally biased region" description="Low complexity" evidence="1">
    <location>
        <begin position="121"/>
        <end position="137"/>
    </location>
</feature>
<evidence type="ECO:0000313" key="3">
    <source>
        <dbReference type="EMBL" id="AXL20867.1"/>
    </source>
</evidence>
<keyword evidence="2" id="KW-0472">Membrane</keyword>
<evidence type="ECO:0000256" key="2">
    <source>
        <dbReference type="SAM" id="Phobius"/>
    </source>
</evidence>
<keyword evidence="2" id="KW-0812">Transmembrane</keyword>
<accession>A0A346AYC4</accession>
<dbReference type="AlphaFoldDB" id="A0A346AYC4"/>
<dbReference type="OrthoDB" id="1629525at2"/>
<organism evidence="3 4">
    <name type="scientific">Megasphaera stantonii</name>
    <dbReference type="NCBI Taxonomy" id="2144175"/>
    <lineage>
        <taxon>Bacteria</taxon>
        <taxon>Bacillati</taxon>
        <taxon>Bacillota</taxon>
        <taxon>Negativicutes</taxon>
        <taxon>Veillonellales</taxon>
        <taxon>Veillonellaceae</taxon>
        <taxon>Megasphaera</taxon>
    </lineage>
</organism>
<dbReference type="RefSeq" id="WP_107195807.1">
    <property type="nucleotide sequence ID" value="NZ_CP029462.1"/>
</dbReference>
<evidence type="ECO:0000313" key="4">
    <source>
        <dbReference type="Proteomes" id="UP000254337"/>
    </source>
</evidence>
<feature type="compositionally biased region" description="Basic and acidic residues" evidence="1">
    <location>
        <begin position="177"/>
        <end position="191"/>
    </location>
</feature>
<keyword evidence="4" id="KW-1185">Reference proteome</keyword>
<sequence length="191" mass="20404">MGKSGNNIAEHVRSAKMWLEKAEQSFDRQSEIQGELNLMLAEAEMKNLRKRHGLKVRAKLRVAAAMGIAVMAAGLWYAATRESPSTALPARDAIPAVQQSPEKLPAVPAKTAAQPEPYTGRQAQAEPAAAARPTASQEQRDDAAAPASASEAAAPIQRSAPAPKEVLTDAQIQQAVRDARHSLRGTDVKNK</sequence>
<protein>
    <recommendedName>
        <fullName evidence="5">Preprotein translocase subunit SecG</fullName>
    </recommendedName>
</protein>
<feature type="transmembrane region" description="Helical" evidence="2">
    <location>
        <begin position="60"/>
        <end position="79"/>
    </location>
</feature>
<evidence type="ECO:0008006" key="5">
    <source>
        <dbReference type="Google" id="ProtNLM"/>
    </source>
</evidence>
<feature type="compositionally biased region" description="Low complexity" evidence="1">
    <location>
        <begin position="144"/>
        <end position="155"/>
    </location>
</feature>
<proteinExistence type="predicted"/>
<gene>
    <name evidence="3" type="ORF">DKB62_04410</name>
</gene>
<dbReference type="KEGG" id="meg:DKB62_04410"/>
<dbReference type="EMBL" id="CP029462">
    <property type="protein sequence ID" value="AXL20867.1"/>
    <property type="molecule type" value="Genomic_DNA"/>
</dbReference>